<accession>A0AAV3JS09</accession>
<protein>
    <submittedName>
        <fullName evidence="1">Uncharacterized protein</fullName>
    </submittedName>
</protein>
<evidence type="ECO:0000313" key="2">
    <source>
        <dbReference type="Proteomes" id="UP000015451"/>
    </source>
</evidence>
<gene>
    <name evidence="1" type="ORF">N199_05550</name>
</gene>
<sequence length="61" mass="7227">MFFCLLQICCKNDFLNFLKRSVLQPFFPKTQGFACKSGVILEFWLHAVKLSLAWHKDAWLF</sequence>
<reference evidence="1 2" key="1">
    <citation type="journal article" date="2013" name="Genome Announc.">
        <title>Multiple genome sequences of Helicobacter pylori strains of diverse disease and antibiotic resistance backgrounds from Malaysia.</title>
        <authorList>
            <person name="Rehvathy V."/>
            <person name="Tan M.H."/>
            <person name="Gunaletchumy S.P."/>
            <person name="Teh X."/>
            <person name="Wang S."/>
            <person name="Baybayan P."/>
            <person name="Singh S."/>
            <person name="Ashby M."/>
            <person name="Kaakoush N.O."/>
            <person name="Mitchell H.M."/>
            <person name="Croft L.J."/>
            <person name="Goh K.L."/>
            <person name="Loke M.F."/>
            <person name="Vadivelu J."/>
        </authorList>
    </citation>
    <scope>NUCLEOTIDE SEQUENCE [LARGE SCALE GENOMIC DNA]</scope>
    <source>
        <strain evidence="1 2">UM038</strain>
    </source>
</reference>
<name>A0AAV3JS09_HELPX</name>
<evidence type="ECO:0000313" key="1">
    <source>
        <dbReference type="EMBL" id="EPZ69968.1"/>
    </source>
</evidence>
<dbReference type="AlphaFoldDB" id="A0AAV3JS09"/>
<organism evidence="1 2">
    <name type="scientific">Helicobacter pylori UM038</name>
    <dbReference type="NCBI Taxonomy" id="1352343"/>
    <lineage>
        <taxon>Bacteria</taxon>
        <taxon>Pseudomonadati</taxon>
        <taxon>Campylobacterota</taxon>
        <taxon>Epsilonproteobacteria</taxon>
        <taxon>Campylobacterales</taxon>
        <taxon>Helicobacteraceae</taxon>
        <taxon>Helicobacter</taxon>
    </lineage>
</organism>
<comment type="caution">
    <text evidence="1">The sequence shown here is derived from an EMBL/GenBank/DDBJ whole genome shotgun (WGS) entry which is preliminary data.</text>
</comment>
<dbReference type="Proteomes" id="UP000015451">
    <property type="component" value="Unassembled WGS sequence"/>
</dbReference>
<proteinExistence type="predicted"/>
<dbReference type="EMBL" id="AUSL01000008">
    <property type="protein sequence ID" value="EPZ69968.1"/>
    <property type="molecule type" value="Genomic_DNA"/>
</dbReference>